<dbReference type="OrthoDB" id="430315at2759"/>
<evidence type="ECO:0000256" key="1">
    <source>
        <dbReference type="SAM" id="MobiDB-lite"/>
    </source>
</evidence>
<feature type="non-terminal residue" evidence="2">
    <location>
        <position position="1"/>
    </location>
</feature>
<gene>
    <name evidence="2" type="ORF">PHJA_000496600</name>
</gene>
<dbReference type="AlphaFoldDB" id="A0A830BBV5"/>
<dbReference type="SUPFAM" id="SSF49870">
    <property type="entry name" value="Osmotin, thaumatin-like protein"/>
    <property type="match status" value="1"/>
</dbReference>
<comment type="caution">
    <text evidence="2">The sequence shown here is derived from an EMBL/GenBank/DDBJ whole genome shotgun (WGS) entry which is preliminary data.</text>
</comment>
<dbReference type="EMBL" id="BMAC01000065">
    <property type="protein sequence ID" value="GFP83532.1"/>
    <property type="molecule type" value="Genomic_DNA"/>
</dbReference>
<protein>
    <submittedName>
        <fullName evidence="2">Osmotin-like protein</fullName>
    </submittedName>
</protein>
<dbReference type="Gene3D" id="2.60.110.10">
    <property type="entry name" value="Thaumatin"/>
    <property type="match status" value="1"/>
</dbReference>
<sequence length="137" mass="14730">PFTIWPAIQPNAVHQALERGGFPLHTFTHRSFPAPLSHWSGRIWPAPAAPTPTTASPAPPVTAAAASSAPALGARRPRHPSAALLHHSGADLSLLRRQPRRRLQRPHDSDAPRGEGPLPRWWGAGRICPEMIGGEGQ</sequence>
<dbReference type="InterPro" id="IPR001938">
    <property type="entry name" value="Thaumatin"/>
</dbReference>
<feature type="region of interest" description="Disordered" evidence="1">
    <location>
        <begin position="45"/>
        <end position="122"/>
    </location>
</feature>
<reference evidence="2" key="1">
    <citation type="submission" date="2020-07" db="EMBL/GenBank/DDBJ databases">
        <title>Ethylene signaling mediates host invasion by parasitic plants.</title>
        <authorList>
            <person name="Yoshida S."/>
        </authorList>
    </citation>
    <scope>NUCLEOTIDE SEQUENCE</scope>
    <source>
        <strain evidence="2">Okayama</strain>
    </source>
</reference>
<dbReference type="InterPro" id="IPR037176">
    <property type="entry name" value="Osmotin/thaumatin-like_sf"/>
</dbReference>
<keyword evidence="3" id="KW-1185">Reference proteome</keyword>
<feature type="compositionally biased region" description="Low complexity" evidence="1">
    <location>
        <begin position="51"/>
        <end position="71"/>
    </location>
</feature>
<dbReference type="Pfam" id="PF00314">
    <property type="entry name" value="Thaumatin"/>
    <property type="match status" value="1"/>
</dbReference>
<evidence type="ECO:0000313" key="3">
    <source>
        <dbReference type="Proteomes" id="UP000653305"/>
    </source>
</evidence>
<evidence type="ECO:0000313" key="2">
    <source>
        <dbReference type="EMBL" id="GFP83532.1"/>
    </source>
</evidence>
<dbReference type="Proteomes" id="UP000653305">
    <property type="component" value="Unassembled WGS sequence"/>
</dbReference>
<organism evidence="2 3">
    <name type="scientific">Phtheirospermum japonicum</name>
    <dbReference type="NCBI Taxonomy" id="374723"/>
    <lineage>
        <taxon>Eukaryota</taxon>
        <taxon>Viridiplantae</taxon>
        <taxon>Streptophyta</taxon>
        <taxon>Embryophyta</taxon>
        <taxon>Tracheophyta</taxon>
        <taxon>Spermatophyta</taxon>
        <taxon>Magnoliopsida</taxon>
        <taxon>eudicotyledons</taxon>
        <taxon>Gunneridae</taxon>
        <taxon>Pentapetalae</taxon>
        <taxon>asterids</taxon>
        <taxon>lamiids</taxon>
        <taxon>Lamiales</taxon>
        <taxon>Orobanchaceae</taxon>
        <taxon>Orobanchaceae incertae sedis</taxon>
        <taxon>Phtheirospermum</taxon>
    </lineage>
</organism>
<accession>A0A830BBV5</accession>
<proteinExistence type="predicted"/>
<name>A0A830BBV5_9LAMI</name>